<feature type="chain" id="PRO_5046898596" description="Lipoprotein" evidence="2">
    <location>
        <begin position="22"/>
        <end position="105"/>
    </location>
</feature>
<dbReference type="EMBL" id="JAHYXK010000001">
    <property type="protein sequence ID" value="MBW7465778.1"/>
    <property type="molecule type" value="Genomic_DNA"/>
</dbReference>
<protein>
    <recommendedName>
        <fullName evidence="5">Lipoprotein</fullName>
    </recommendedName>
</protein>
<accession>A0ABS7CPP8</accession>
<evidence type="ECO:0000313" key="4">
    <source>
        <dbReference type="Proteomes" id="UP000813018"/>
    </source>
</evidence>
<sequence>MNIKDIKVLVVASALSMFSVAGLSSCSTGTDPGEINTERSDIKEEGSMIEKDDDPMSEYRDTTDMESHYDHADHENHDDNRARAIGDGAYDGKGKGVKRDDVKKQ</sequence>
<name>A0ABS7CPP8_9BACT</name>
<evidence type="ECO:0000256" key="1">
    <source>
        <dbReference type="SAM" id="MobiDB-lite"/>
    </source>
</evidence>
<proteinExistence type="predicted"/>
<evidence type="ECO:0000256" key="2">
    <source>
        <dbReference type="SAM" id="SignalP"/>
    </source>
</evidence>
<gene>
    <name evidence="3" type="ORF">K0O23_01765</name>
</gene>
<dbReference type="RefSeq" id="WP_219875653.1">
    <property type="nucleotide sequence ID" value="NZ_JAHYXK010000001.1"/>
</dbReference>
<keyword evidence="4" id="KW-1185">Reference proteome</keyword>
<dbReference type="Proteomes" id="UP000813018">
    <property type="component" value="Unassembled WGS sequence"/>
</dbReference>
<feature type="signal peptide" evidence="2">
    <location>
        <begin position="1"/>
        <end position="21"/>
    </location>
</feature>
<reference evidence="3 4" key="1">
    <citation type="journal article" date="2016" name="Int. J. Syst. Evol. Microbiol.">
        <title>Pontibacter aydingkolensis sp. nov., isolated from soil of a salt lake.</title>
        <authorList>
            <person name="Osman G."/>
            <person name="Zhang T."/>
            <person name="Lou K."/>
            <person name="Gao Y."/>
            <person name="Chang W."/>
            <person name="Lin Q."/>
            <person name="Yang H.M."/>
            <person name="Huo X.D."/>
            <person name="Wang N."/>
        </authorList>
    </citation>
    <scope>NUCLEOTIDE SEQUENCE [LARGE SCALE GENOMIC DNA]</scope>
    <source>
        <strain evidence="3 4">KACC 19255</strain>
    </source>
</reference>
<evidence type="ECO:0008006" key="5">
    <source>
        <dbReference type="Google" id="ProtNLM"/>
    </source>
</evidence>
<dbReference type="PROSITE" id="PS51257">
    <property type="entry name" value="PROKAR_LIPOPROTEIN"/>
    <property type="match status" value="1"/>
</dbReference>
<comment type="caution">
    <text evidence="3">The sequence shown here is derived from an EMBL/GenBank/DDBJ whole genome shotgun (WGS) entry which is preliminary data.</text>
</comment>
<feature type="region of interest" description="Disordered" evidence="1">
    <location>
        <begin position="23"/>
        <end position="105"/>
    </location>
</feature>
<evidence type="ECO:0000313" key="3">
    <source>
        <dbReference type="EMBL" id="MBW7465778.1"/>
    </source>
</evidence>
<keyword evidence="2" id="KW-0732">Signal</keyword>
<organism evidence="3 4">
    <name type="scientific">Pontibacter aydingkolensis</name>
    <dbReference type="NCBI Taxonomy" id="1911536"/>
    <lineage>
        <taxon>Bacteria</taxon>
        <taxon>Pseudomonadati</taxon>
        <taxon>Bacteroidota</taxon>
        <taxon>Cytophagia</taxon>
        <taxon>Cytophagales</taxon>
        <taxon>Hymenobacteraceae</taxon>
        <taxon>Pontibacter</taxon>
    </lineage>
</organism>
<feature type="compositionally biased region" description="Basic and acidic residues" evidence="1">
    <location>
        <begin position="57"/>
        <end position="105"/>
    </location>
</feature>
<feature type="compositionally biased region" description="Basic and acidic residues" evidence="1">
    <location>
        <begin position="36"/>
        <end position="50"/>
    </location>
</feature>